<organism evidence="1 2">
    <name type="scientific">Flavobacterium supellecticarium</name>
    <dbReference type="NCBI Taxonomy" id="2565924"/>
    <lineage>
        <taxon>Bacteria</taxon>
        <taxon>Pseudomonadati</taxon>
        <taxon>Bacteroidota</taxon>
        <taxon>Flavobacteriia</taxon>
        <taxon>Flavobacteriales</taxon>
        <taxon>Flavobacteriaceae</taxon>
        <taxon>Flavobacterium</taxon>
    </lineage>
</organism>
<sequence>MENSTKYSKVRGCNGRHKRCRPNSEHKIKIGSATVTSNGFLKHRFLPLLEVGKKLPPKESTEKDFFDSLEFLKSTYGFQTIDTDKFPYPYNILMAYEDTFTKVQRAEGQLDVDLMITVSEYGKIRLTADIGYCTGYRLYYIPVAPVYRLIRSGKNKKAAELLLSVFSYLYHIAGIPYYREEESELFRWYEFQVDLLADGWDDEEEVVQNYQEIDTAFYIGDVMLRKIYSYYHVDNFGERIDRFIPHSQFDRECLLLAERAYQMMQNYPKRKLFDHFTTFEEDDDDYIITGQQYVSFISDNTGLLFDNMSQSINDELGNCSEKEEPRYIIHFDTNEIEQIDLQFEALMFPFLEDLCTLLTEMNNENNN</sequence>
<reference evidence="1 2" key="1">
    <citation type="submission" date="2019-04" db="EMBL/GenBank/DDBJ databases">
        <title>Flavobacterium sp. nov. isolated from construction timber.</title>
        <authorList>
            <person name="Lin S.-Y."/>
            <person name="Chang C.-T."/>
            <person name="Young C.-C."/>
        </authorList>
    </citation>
    <scope>NUCLEOTIDE SEQUENCE [LARGE SCALE GENOMIC DNA]</scope>
    <source>
        <strain evidence="1 2">CC-CTC003</strain>
    </source>
</reference>
<comment type="caution">
    <text evidence="1">The sequence shown here is derived from an EMBL/GenBank/DDBJ whole genome shotgun (WGS) entry which is preliminary data.</text>
</comment>
<accession>A0A4S4A423</accession>
<name>A0A4S4A423_9FLAO</name>
<evidence type="ECO:0000313" key="2">
    <source>
        <dbReference type="Proteomes" id="UP000307507"/>
    </source>
</evidence>
<keyword evidence="2" id="KW-1185">Reference proteome</keyword>
<gene>
    <name evidence="1" type="ORF">E6C50_02155</name>
</gene>
<dbReference type="AlphaFoldDB" id="A0A4S4A423"/>
<dbReference type="Proteomes" id="UP000307507">
    <property type="component" value="Unassembled WGS sequence"/>
</dbReference>
<protein>
    <recommendedName>
        <fullName evidence="3">PRTRC system protein F</fullName>
    </recommendedName>
</protein>
<evidence type="ECO:0000313" key="1">
    <source>
        <dbReference type="EMBL" id="THF53033.1"/>
    </source>
</evidence>
<proteinExistence type="predicted"/>
<dbReference type="OrthoDB" id="917674at2"/>
<evidence type="ECO:0008006" key="3">
    <source>
        <dbReference type="Google" id="ProtNLM"/>
    </source>
</evidence>
<dbReference type="RefSeq" id="WP_136401557.1">
    <property type="nucleotide sequence ID" value="NZ_SSNZ01000001.1"/>
</dbReference>
<dbReference type="EMBL" id="SSNZ01000001">
    <property type="protein sequence ID" value="THF53033.1"/>
    <property type="molecule type" value="Genomic_DNA"/>
</dbReference>